<sequence>MANAPAVTQDPTTMQSSSAEVEKDAAILYDYLKMDMSPRTAQAIDAVFCLCSLDLRVADHAAKLFLEGTGDYLIFSGGSGVLTEGRFDGKPEAEAFADRACALGVDRARILVEPSSTNTGENVRFTWALLEARSLRLGSFVLVQKPYMERRTYATFLKQWPEADTAAITITSPPLAWDEYPDEDNPRDLVINIMVGDLMRIHSYPAKGFQIPQVIPRPVMEAGQRLIDAGYTQHLSSCPAAFPLAS</sequence>
<dbReference type="AlphaFoldDB" id="W3WT27"/>
<dbReference type="CDD" id="cd06259">
    <property type="entry name" value="YdcF-like"/>
    <property type="match status" value="1"/>
</dbReference>
<evidence type="ECO:0000313" key="3">
    <source>
        <dbReference type="Proteomes" id="UP000030651"/>
    </source>
</evidence>
<feature type="domain" description="DUF218" evidence="1">
    <location>
        <begin position="56"/>
        <end position="164"/>
    </location>
</feature>
<evidence type="ECO:0000313" key="2">
    <source>
        <dbReference type="EMBL" id="ETS76282.1"/>
    </source>
</evidence>
<dbReference type="STRING" id="1229662.W3WT27"/>
<name>W3WT27_PESFW</name>
<dbReference type="Pfam" id="PF02698">
    <property type="entry name" value="DUF218"/>
    <property type="match status" value="1"/>
</dbReference>
<accession>W3WT27</accession>
<dbReference type="EMBL" id="KI912117">
    <property type="protein sequence ID" value="ETS76282.1"/>
    <property type="molecule type" value="Genomic_DNA"/>
</dbReference>
<dbReference type="HOGENOM" id="CLU_064561_0_0_1"/>
<dbReference type="Gene3D" id="3.40.50.620">
    <property type="entry name" value="HUPs"/>
    <property type="match status" value="1"/>
</dbReference>
<dbReference type="InterPro" id="IPR014729">
    <property type="entry name" value="Rossmann-like_a/b/a_fold"/>
</dbReference>
<dbReference type="GO" id="GO:0005886">
    <property type="term" value="C:plasma membrane"/>
    <property type="evidence" value="ECO:0007669"/>
    <property type="project" value="TreeGrafter"/>
</dbReference>
<reference evidence="3" key="1">
    <citation type="journal article" date="2015" name="BMC Genomics">
        <title>Genomic and transcriptomic analysis of the endophytic fungus Pestalotiopsis fici reveals its lifestyle and high potential for synthesis of natural products.</title>
        <authorList>
            <person name="Wang X."/>
            <person name="Zhang X."/>
            <person name="Liu L."/>
            <person name="Xiang M."/>
            <person name="Wang W."/>
            <person name="Sun X."/>
            <person name="Che Y."/>
            <person name="Guo L."/>
            <person name="Liu G."/>
            <person name="Guo L."/>
            <person name="Wang C."/>
            <person name="Yin W.B."/>
            <person name="Stadler M."/>
            <person name="Zhang X."/>
            <person name="Liu X."/>
        </authorList>
    </citation>
    <scope>NUCLEOTIDE SEQUENCE [LARGE SCALE GENOMIC DNA]</scope>
    <source>
        <strain evidence="3">W106-1 / CGMCC3.15140</strain>
    </source>
</reference>
<dbReference type="RefSeq" id="XP_007838441.1">
    <property type="nucleotide sequence ID" value="XM_007840250.1"/>
</dbReference>
<dbReference type="OrthoDB" id="17725at2759"/>
<dbReference type="PANTHER" id="PTHR30336">
    <property type="entry name" value="INNER MEMBRANE PROTEIN, PROBABLE PERMEASE"/>
    <property type="match status" value="1"/>
</dbReference>
<proteinExistence type="predicted"/>
<dbReference type="OMA" id="YPAKGFQ"/>
<dbReference type="eggNOG" id="ENOG502S28H">
    <property type="taxonomic scope" value="Eukaryota"/>
</dbReference>
<evidence type="ECO:0000259" key="1">
    <source>
        <dbReference type="Pfam" id="PF02698"/>
    </source>
</evidence>
<dbReference type="InterPro" id="IPR051599">
    <property type="entry name" value="Cell_Envelope_Assoc"/>
</dbReference>
<keyword evidence="3" id="KW-1185">Reference proteome</keyword>
<gene>
    <name evidence="2" type="ORF">PFICI_11669</name>
</gene>
<dbReference type="InParanoid" id="W3WT27"/>
<dbReference type="KEGG" id="pfy:PFICI_11669"/>
<dbReference type="InterPro" id="IPR003848">
    <property type="entry name" value="DUF218"/>
</dbReference>
<dbReference type="GeneID" id="19276682"/>
<dbReference type="Proteomes" id="UP000030651">
    <property type="component" value="Unassembled WGS sequence"/>
</dbReference>
<organism evidence="2 3">
    <name type="scientific">Pestalotiopsis fici (strain W106-1 / CGMCC3.15140)</name>
    <dbReference type="NCBI Taxonomy" id="1229662"/>
    <lineage>
        <taxon>Eukaryota</taxon>
        <taxon>Fungi</taxon>
        <taxon>Dikarya</taxon>
        <taxon>Ascomycota</taxon>
        <taxon>Pezizomycotina</taxon>
        <taxon>Sordariomycetes</taxon>
        <taxon>Xylariomycetidae</taxon>
        <taxon>Amphisphaeriales</taxon>
        <taxon>Sporocadaceae</taxon>
        <taxon>Pestalotiopsis</taxon>
    </lineage>
</organism>
<dbReference type="PANTHER" id="PTHR30336:SF20">
    <property type="entry name" value="DUF218 DOMAIN-CONTAINING PROTEIN"/>
    <property type="match status" value="1"/>
</dbReference>
<protein>
    <recommendedName>
        <fullName evidence="1">DUF218 domain-containing protein</fullName>
    </recommendedName>
</protein>